<proteinExistence type="predicted"/>
<dbReference type="SUPFAM" id="SSF55298">
    <property type="entry name" value="YjgF-like"/>
    <property type="match status" value="1"/>
</dbReference>
<name>A0A4R6SGP0_LABRH</name>
<dbReference type="InterPro" id="IPR013813">
    <property type="entry name" value="Endoribo_LPSP/chorism_mut-like"/>
</dbReference>
<dbReference type="InterPro" id="IPR035959">
    <property type="entry name" value="RutC-like_sf"/>
</dbReference>
<evidence type="ECO:0000259" key="1">
    <source>
        <dbReference type="Pfam" id="PF14588"/>
    </source>
</evidence>
<comment type="caution">
    <text evidence="2">The sequence shown here is derived from an EMBL/GenBank/DDBJ whole genome shotgun (WGS) entry which is preliminary data.</text>
</comment>
<accession>A0A4R6SGP0</accession>
<dbReference type="PANTHER" id="PTHR43760">
    <property type="entry name" value="ENDORIBONUCLEASE-RELATED"/>
    <property type="match status" value="1"/>
</dbReference>
<protein>
    <submittedName>
        <fullName evidence="2">Enamine deaminase RidA (YjgF/YER057c/UK114 family)</fullName>
    </submittedName>
</protein>
<keyword evidence="3" id="KW-1185">Reference proteome</keyword>
<sequence>MVSTPVNPVDAPKPLPSPLAPFARYLPFKRIGRQIHVSGQVAAREGTFVHLGRLGGELTLEQGQECARQCALNVLALLRQELGDLDRVQEILKVTAFVASTTDFRDHHIVANGASSAFIEYLGERGEHARSVVGVACLPMNSPVEVEALVLVEED</sequence>
<organism evidence="2 3">
    <name type="scientific">Labedaea rhizosphaerae</name>
    <dbReference type="NCBI Taxonomy" id="598644"/>
    <lineage>
        <taxon>Bacteria</taxon>
        <taxon>Bacillati</taxon>
        <taxon>Actinomycetota</taxon>
        <taxon>Actinomycetes</taxon>
        <taxon>Pseudonocardiales</taxon>
        <taxon>Pseudonocardiaceae</taxon>
        <taxon>Labedaea</taxon>
    </lineage>
</organism>
<reference evidence="2 3" key="1">
    <citation type="submission" date="2019-03" db="EMBL/GenBank/DDBJ databases">
        <title>Genomic Encyclopedia of Type Strains, Phase IV (KMG-IV): sequencing the most valuable type-strain genomes for metagenomic binning, comparative biology and taxonomic classification.</title>
        <authorList>
            <person name="Goeker M."/>
        </authorList>
    </citation>
    <scope>NUCLEOTIDE SEQUENCE [LARGE SCALE GENOMIC DNA]</scope>
    <source>
        <strain evidence="2 3">DSM 45361</strain>
    </source>
</reference>
<dbReference type="AlphaFoldDB" id="A0A4R6SGP0"/>
<evidence type="ECO:0000313" key="3">
    <source>
        <dbReference type="Proteomes" id="UP000295444"/>
    </source>
</evidence>
<evidence type="ECO:0000313" key="2">
    <source>
        <dbReference type="EMBL" id="TDQ00526.1"/>
    </source>
</evidence>
<dbReference type="Proteomes" id="UP000295444">
    <property type="component" value="Unassembled WGS sequence"/>
</dbReference>
<dbReference type="PANTHER" id="PTHR43760:SF1">
    <property type="entry name" value="ENDORIBONUCLEASE L-PSP_CHORISMATE MUTASE-LIKE DOMAIN-CONTAINING PROTEIN"/>
    <property type="match status" value="1"/>
</dbReference>
<dbReference type="Pfam" id="PF14588">
    <property type="entry name" value="YjgF_endoribonc"/>
    <property type="match status" value="1"/>
</dbReference>
<dbReference type="EMBL" id="SNXZ01000002">
    <property type="protein sequence ID" value="TDQ00526.1"/>
    <property type="molecule type" value="Genomic_DNA"/>
</dbReference>
<dbReference type="Gene3D" id="3.30.1330.40">
    <property type="entry name" value="RutC-like"/>
    <property type="match status" value="1"/>
</dbReference>
<dbReference type="CDD" id="cd02199">
    <property type="entry name" value="YjgF_YER057c_UK114_like_1"/>
    <property type="match status" value="1"/>
</dbReference>
<feature type="domain" description="Endoribonuclease L-PSP/chorismate mutase-like" evidence="1">
    <location>
        <begin position="14"/>
        <end position="144"/>
    </location>
</feature>
<gene>
    <name evidence="2" type="ORF">EV186_102387</name>
</gene>